<dbReference type="EMBL" id="JBANDC010000007">
    <property type="protein sequence ID" value="MEM4988111.1"/>
    <property type="molecule type" value="Genomic_DNA"/>
</dbReference>
<dbReference type="RefSeq" id="WP_139220073.1">
    <property type="nucleotide sequence ID" value="NZ_JBANDC010000007.1"/>
</dbReference>
<proteinExistence type="predicted"/>
<protein>
    <submittedName>
        <fullName evidence="1">Uncharacterized protein</fullName>
    </submittedName>
</protein>
<name>A0ABU9PVX0_9BURK</name>
<keyword evidence="2" id="KW-1185">Reference proteome</keyword>
<reference evidence="1 2" key="1">
    <citation type="submission" date="2024-02" db="EMBL/GenBank/DDBJ databases">
        <title>Draft genome sequence of Collimonas sp. strain H4R21, an effective mineral-weathering bacterial strain isolated from the beech rhizosphere.</title>
        <authorList>
            <person name="Morin E."/>
            <person name="Uroz S."/>
            <person name="Leveau J.H.J."/>
            <person name="Kumar R."/>
            <person name="Rey M.W."/>
            <person name="Pham J."/>
        </authorList>
    </citation>
    <scope>NUCLEOTIDE SEQUENCE [LARGE SCALE GENOMIC DNA]</scope>
    <source>
        <strain evidence="1 2">H4R21</strain>
    </source>
</reference>
<dbReference type="Proteomes" id="UP001495910">
    <property type="component" value="Unassembled WGS sequence"/>
</dbReference>
<accession>A0ABU9PVX0</accession>
<sequence length="68" mass="7461">MYLISAKKNQENGALCPLRKKDSANGISCHGIFIAGRLPCQTGNRLQLQSCPVFQFTGQPGIEAVRQR</sequence>
<organism evidence="1 2">
    <name type="scientific">Collimonas rhizosphaerae</name>
    <dbReference type="NCBI Taxonomy" id="3126357"/>
    <lineage>
        <taxon>Bacteria</taxon>
        <taxon>Pseudomonadati</taxon>
        <taxon>Pseudomonadota</taxon>
        <taxon>Betaproteobacteria</taxon>
        <taxon>Burkholderiales</taxon>
        <taxon>Oxalobacteraceae</taxon>
        <taxon>Collimonas</taxon>
    </lineage>
</organism>
<gene>
    <name evidence="1" type="ORF">V8G57_12010</name>
</gene>
<evidence type="ECO:0000313" key="1">
    <source>
        <dbReference type="EMBL" id="MEM4988111.1"/>
    </source>
</evidence>
<evidence type="ECO:0000313" key="2">
    <source>
        <dbReference type="Proteomes" id="UP001495910"/>
    </source>
</evidence>
<comment type="caution">
    <text evidence="1">The sequence shown here is derived from an EMBL/GenBank/DDBJ whole genome shotgun (WGS) entry which is preliminary data.</text>
</comment>